<accession>A0A5C5VFX9</accession>
<evidence type="ECO:0000313" key="1">
    <source>
        <dbReference type="EMBL" id="TWT36993.1"/>
    </source>
</evidence>
<dbReference type="Gene3D" id="2.30.320.10">
    <property type="entry name" value="YwqG-like"/>
    <property type="match status" value="1"/>
</dbReference>
<protein>
    <recommendedName>
        <fullName evidence="3">DUF1963 domain-containing protein</fullName>
    </recommendedName>
</protein>
<evidence type="ECO:0000313" key="2">
    <source>
        <dbReference type="Proteomes" id="UP000316714"/>
    </source>
</evidence>
<gene>
    <name evidence="1" type="ORF">KOR34_19390</name>
</gene>
<dbReference type="Proteomes" id="UP000316714">
    <property type="component" value="Unassembled WGS sequence"/>
</dbReference>
<dbReference type="EMBL" id="SIHJ01000001">
    <property type="protein sequence ID" value="TWT36993.1"/>
    <property type="molecule type" value="Genomic_DNA"/>
</dbReference>
<keyword evidence="2" id="KW-1185">Reference proteome</keyword>
<reference evidence="1 2" key="1">
    <citation type="submission" date="2019-02" db="EMBL/GenBank/DDBJ databases">
        <title>Deep-cultivation of Planctomycetes and their phenomic and genomic characterization uncovers novel biology.</title>
        <authorList>
            <person name="Wiegand S."/>
            <person name="Jogler M."/>
            <person name="Boedeker C."/>
            <person name="Pinto D."/>
            <person name="Vollmers J."/>
            <person name="Rivas-Marin E."/>
            <person name="Kohn T."/>
            <person name="Peeters S.H."/>
            <person name="Heuer A."/>
            <person name="Rast P."/>
            <person name="Oberbeckmann S."/>
            <person name="Bunk B."/>
            <person name="Jeske O."/>
            <person name="Meyerdierks A."/>
            <person name="Storesund J.E."/>
            <person name="Kallscheuer N."/>
            <person name="Luecker S."/>
            <person name="Lage O.M."/>
            <person name="Pohl T."/>
            <person name="Merkel B.J."/>
            <person name="Hornburger P."/>
            <person name="Mueller R.-W."/>
            <person name="Bruemmer F."/>
            <person name="Labrenz M."/>
            <person name="Spormann A.M."/>
            <person name="Op Den Camp H."/>
            <person name="Overmann J."/>
            <person name="Amann R."/>
            <person name="Jetten M.S.M."/>
            <person name="Mascher T."/>
            <person name="Medema M.H."/>
            <person name="Devos D.P."/>
            <person name="Kaster A.-K."/>
            <person name="Ovreas L."/>
            <person name="Rohde M."/>
            <person name="Galperin M.Y."/>
            <person name="Jogler C."/>
        </authorList>
    </citation>
    <scope>NUCLEOTIDE SEQUENCE [LARGE SCALE GENOMIC DNA]</scope>
    <source>
        <strain evidence="1 2">KOR34</strain>
    </source>
</reference>
<organism evidence="1 2">
    <name type="scientific">Posidoniimonas corsicana</name>
    <dbReference type="NCBI Taxonomy" id="1938618"/>
    <lineage>
        <taxon>Bacteria</taxon>
        <taxon>Pseudomonadati</taxon>
        <taxon>Planctomycetota</taxon>
        <taxon>Planctomycetia</taxon>
        <taxon>Pirellulales</taxon>
        <taxon>Lacipirellulaceae</taxon>
        <taxon>Posidoniimonas</taxon>
    </lineage>
</organism>
<name>A0A5C5VFX9_9BACT</name>
<evidence type="ECO:0008006" key="3">
    <source>
        <dbReference type="Google" id="ProtNLM"/>
    </source>
</evidence>
<proteinExistence type="predicted"/>
<comment type="caution">
    <text evidence="1">The sequence shown here is derived from an EMBL/GenBank/DDBJ whole genome shotgun (WGS) entry which is preliminary data.</text>
</comment>
<sequence>MCPPTMDLTTLLRQIGRPCTAFDVGGFRPTNDIEESWLGRVTHYAADETAPTDKHGEPMLELGQFYLPVMPFVPASLAGTTLLTAFISPNLEGDSDLMDGCWEIREYRSHAGLVRRSSEKTATGLKPLPLRSYLVDADHPVWDGGGLTAEQEDAFIALEREGAIADYFDVTSHIYGHKFGGYPSFCQSGVDLHPFEFVFQVSSDPKIQLNVIDNGSLTFWRHPELGTWKLYYDFY</sequence>
<dbReference type="AlphaFoldDB" id="A0A5C5VFX9"/>